<feature type="region of interest" description="Disordered" evidence="1">
    <location>
        <begin position="1"/>
        <end position="134"/>
    </location>
</feature>
<organism evidence="2 3">
    <name type="scientific">Riccia sorocarpa</name>
    <dbReference type="NCBI Taxonomy" id="122646"/>
    <lineage>
        <taxon>Eukaryota</taxon>
        <taxon>Viridiplantae</taxon>
        <taxon>Streptophyta</taxon>
        <taxon>Embryophyta</taxon>
        <taxon>Marchantiophyta</taxon>
        <taxon>Marchantiopsida</taxon>
        <taxon>Marchantiidae</taxon>
        <taxon>Marchantiales</taxon>
        <taxon>Ricciaceae</taxon>
        <taxon>Riccia</taxon>
    </lineage>
</organism>
<protein>
    <submittedName>
        <fullName evidence="2">Uncharacterized protein</fullName>
    </submittedName>
</protein>
<feature type="compositionally biased region" description="Basic and acidic residues" evidence="1">
    <location>
        <begin position="55"/>
        <end position="65"/>
    </location>
</feature>
<dbReference type="Proteomes" id="UP001633002">
    <property type="component" value="Unassembled WGS sequence"/>
</dbReference>
<evidence type="ECO:0000313" key="3">
    <source>
        <dbReference type="Proteomes" id="UP001633002"/>
    </source>
</evidence>
<comment type="caution">
    <text evidence="2">The sequence shown here is derived from an EMBL/GenBank/DDBJ whole genome shotgun (WGS) entry which is preliminary data.</text>
</comment>
<gene>
    <name evidence="2" type="ORF">R1sor_004211</name>
</gene>
<accession>A0ABD3H6P1</accession>
<reference evidence="2 3" key="1">
    <citation type="submission" date="2024-09" db="EMBL/GenBank/DDBJ databases">
        <title>Chromosome-scale assembly of Riccia sorocarpa.</title>
        <authorList>
            <person name="Paukszto L."/>
        </authorList>
    </citation>
    <scope>NUCLEOTIDE SEQUENCE [LARGE SCALE GENOMIC DNA]</scope>
    <source>
        <strain evidence="2">LP-2024</strain>
        <tissue evidence="2">Aerial parts of the thallus</tissue>
    </source>
</reference>
<evidence type="ECO:0000256" key="1">
    <source>
        <dbReference type="SAM" id="MobiDB-lite"/>
    </source>
</evidence>
<sequence>MAEAKSAKSGRSAKGKGKVVVQETQKKKPSVPSQAPREKLLGSSFAAAAAAETGRNSRESKTDSLKRKRESLVTPPPPPKLHVTETSESSEEEENIASDKEKSEESDSGSDSPLPSQPVNKKVSKLKTLKQMDKSHIDREKLDVRRRAVERCRVSAVPIVIPLEQLVEPTLEQDSSKWGPYQIRALSESFVDTLTTSMMTNTDNNYHSLVVVLQPRFCTKHTKEDWQDNYALTWRFDCLGGNHSLATPHDDNADALIRRKYTFAQQIEYYHKQFLERGDEPTNELRMRLTIETQVIGPGQSVESKMLSTEAYFQIAFREGPLWEVEHALFEKYNKKDNSKKKGKKADGEGQITLTSFKPLVSVSDDRKLSILLRLLKGEIKLEDVKTECEACKINDIMAMCFCKQVGVSSWEEAKEKLPEYATEKRINQYHTLFKDVMKKAPNRVFLRKYCNIDDDEAGPPEKPRGPQLTPLQVIPMDFINFCARAKKYRLALERGDADPLGDEDTRFRNFKPEGAEFSTKWQIYKEDVCHLQGHIPEFPHSPRHLRVPSTRHRVR</sequence>
<keyword evidence="3" id="KW-1185">Reference proteome</keyword>
<name>A0ABD3H6P1_9MARC</name>
<dbReference type="AlphaFoldDB" id="A0ABD3H6P1"/>
<dbReference type="EMBL" id="JBJQOH010000006">
    <property type="protein sequence ID" value="KAL3686189.1"/>
    <property type="molecule type" value="Genomic_DNA"/>
</dbReference>
<proteinExistence type="predicted"/>
<evidence type="ECO:0000313" key="2">
    <source>
        <dbReference type="EMBL" id="KAL3686189.1"/>
    </source>
</evidence>